<evidence type="ECO:0000256" key="1">
    <source>
        <dbReference type="ARBA" id="ARBA00004127"/>
    </source>
</evidence>
<dbReference type="Pfam" id="PF04116">
    <property type="entry name" value="FA_hydroxylase"/>
    <property type="match status" value="1"/>
</dbReference>
<evidence type="ECO:0000256" key="2">
    <source>
        <dbReference type="ARBA" id="ARBA00022692"/>
    </source>
</evidence>
<dbReference type="EMBL" id="JACYXJ010000006">
    <property type="protein sequence ID" value="MBD8877849.1"/>
    <property type="molecule type" value="Genomic_DNA"/>
</dbReference>
<protein>
    <submittedName>
        <fullName evidence="9">Sterol desaturase family protein</fullName>
    </submittedName>
</protein>
<keyword evidence="2 7" id="KW-0812">Transmembrane</keyword>
<evidence type="ECO:0000256" key="6">
    <source>
        <dbReference type="ARBA" id="ARBA00023136"/>
    </source>
</evidence>
<accession>A0ABR9CE51</accession>
<dbReference type="InterPro" id="IPR051689">
    <property type="entry name" value="Sterol_desaturase/TMEM195"/>
</dbReference>
<evidence type="ECO:0000256" key="5">
    <source>
        <dbReference type="ARBA" id="ARBA00023098"/>
    </source>
</evidence>
<evidence type="ECO:0000256" key="3">
    <source>
        <dbReference type="ARBA" id="ARBA00022989"/>
    </source>
</evidence>
<proteinExistence type="predicted"/>
<keyword evidence="6 7" id="KW-0472">Membrane</keyword>
<feature type="transmembrane region" description="Helical" evidence="7">
    <location>
        <begin position="61"/>
        <end position="82"/>
    </location>
</feature>
<evidence type="ECO:0000256" key="4">
    <source>
        <dbReference type="ARBA" id="ARBA00023002"/>
    </source>
</evidence>
<evidence type="ECO:0000259" key="8">
    <source>
        <dbReference type="Pfam" id="PF04116"/>
    </source>
</evidence>
<evidence type="ECO:0000313" key="10">
    <source>
        <dbReference type="Proteomes" id="UP000615687"/>
    </source>
</evidence>
<keyword evidence="4" id="KW-0560">Oxidoreductase</keyword>
<gene>
    <name evidence="9" type="ORF">IG617_16270</name>
</gene>
<comment type="caution">
    <text evidence="9">The sequence shown here is derived from an EMBL/GenBank/DDBJ whole genome shotgun (WGS) entry which is preliminary data.</text>
</comment>
<dbReference type="PANTHER" id="PTHR21624">
    <property type="entry name" value="STEROL DESATURASE-RELATED PROTEIN"/>
    <property type="match status" value="1"/>
</dbReference>
<dbReference type="InterPro" id="IPR006694">
    <property type="entry name" value="Fatty_acid_hydroxylase"/>
</dbReference>
<evidence type="ECO:0000256" key="7">
    <source>
        <dbReference type="SAM" id="Phobius"/>
    </source>
</evidence>
<dbReference type="PANTHER" id="PTHR21624:SF1">
    <property type="entry name" value="ALKYLGLYCEROL MONOOXYGENASE"/>
    <property type="match status" value="1"/>
</dbReference>
<feature type="domain" description="Fatty acid hydroxylase" evidence="8">
    <location>
        <begin position="70"/>
        <end position="206"/>
    </location>
</feature>
<reference evidence="9 10" key="1">
    <citation type="submission" date="2020-09" db="EMBL/GenBank/DDBJ databases">
        <title>The genome sequence of type strain Labrenzia polysiphoniae KACC 19711.</title>
        <authorList>
            <person name="Liu Y."/>
        </authorList>
    </citation>
    <scope>NUCLEOTIDE SEQUENCE [LARGE SCALE GENOMIC DNA]</scope>
    <source>
        <strain evidence="9 10">KACC 19711</strain>
    </source>
</reference>
<evidence type="ECO:0000313" key="9">
    <source>
        <dbReference type="EMBL" id="MBD8877849.1"/>
    </source>
</evidence>
<sequence>MSVAELLLPRRDLSVGRLSRWPTNWSIVVLDAVLVRLIFPISGVGLAIWAQSNDLGLFNAFGWQGWLVGVAAFLVLDFAVWFQHWAAHKVPLLWRMHQVHHADGDVDVTTALRFHPLEILLSFVWKGLLIVALGAPPEAVLVFEIVLNGAAMFNHANVTLPKPIDAVLRLIIVTPDMHRVHHSADWVETDSNYGFNLSIWDRLFRTYIDQPAKGHLGMTIGLSDDMTAGARKLPWSLMLPFRPLRSRRQ</sequence>
<comment type="subcellular location">
    <subcellularLocation>
        <location evidence="1">Endomembrane system</location>
        <topology evidence="1">Multi-pass membrane protein</topology>
    </subcellularLocation>
</comment>
<dbReference type="Proteomes" id="UP000615687">
    <property type="component" value="Unassembled WGS sequence"/>
</dbReference>
<feature type="transmembrane region" description="Helical" evidence="7">
    <location>
        <begin position="27"/>
        <end position="49"/>
    </location>
</feature>
<keyword evidence="10" id="KW-1185">Reference proteome</keyword>
<organism evidence="9 10">
    <name type="scientific">Roseibium polysiphoniae</name>
    <dbReference type="NCBI Taxonomy" id="2571221"/>
    <lineage>
        <taxon>Bacteria</taxon>
        <taxon>Pseudomonadati</taxon>
        <taxon>Pseudomonadota</taxon>
        <taxon>Alphaproteobacteria</taxon>
        <taxon>Hyphomicrobiales</taxon>
        <taxon>Stappiaceae</taxon>
        <taxon>Roseibium</taxon>
    </lineage>
</organism>
<name>A0ABR9CE51_9HYPH</name>
<keyword evidence="3 7" id="KW-1133">Transmembrane helix</keyword>
<keyword evidence="5" id="KW-0443">Lipid metabolism</keyword>